<comment type="caution">
    <text evidence="3">The sequence shown here is derived from an EMBL/GenBank/DDBJ whole genome shotgun (WGS) entry which is preliminary data.</text>
</comment>
<dbReference type="PANTHER" id="PTHR43037:SF1">
    <property type="entry name" value="BLL1128 PROTEIN"/>
    <property type="match status" value="1"/>
</dbReference>
<keyword evidence="1" id="KW-0732">Signal</keyword>
<dbReference type="Proteomes" id="UP000215181">
    <property type="component" value="Unassembled WGS sequence"/>
</dbReference>
<dbReference type="RefSeq" id="WP_094267191.1">
    <property type="nucleotide sequence ID" value="NZ_NOIH01000003.1"/>
</dbReference>
<dbReference type="Pfam" id="PF10503">
    <property type="entry name" value="Esterase_PHB"/>
    <property type="match status" value="1"/>
</dbReference>
<dbReference type="AlphaFoldDB" id="A0A235F3V5"/>
<sequence>MTRRVRKSPLVRAIQRVASAMTRTAFETGAREAGKAVARTVEAMAAPHRPPPGAGDWIAGQAIGAAGVRRFHLFRPPGIRNDERRPLIVMLHGCGQTAAQFARSTRMNRIALRERCLVLYPEQDRSANPQGCWNWYDTRSRHADAEAATLLAAIDQACLLYPVDRAAVALAGISAGASMAALLASRWPARFRAVAMHCGVPPGSAHSAASALAAMRGRRAAGSLTAEVGGLPPLLVIHGLADPVVAPVNGRAAAEQWAAAAGAQAGPPRRVQRGARYPMTVTDYRAGRRLVARLVEVDELGHAWSGGDAGQMFSDPRGPDASRMVWRFLAAQIRQRLAE</sequence>
<reference evidence="3 4" key="1">
    <citation type="submission" date="2017-07" db="EMBL/GenBank/DDBJ databases">
        <title>Thauera sp. KNDSS-Mac4 genome sequence and assembly.</title>
        <authorList>
            <person name="Mayilraj S."/>
        </authorList>
    </citation>
    <scope>NUCLEOTIDE SEQUENCE [LARGE SCALE GENOMIC DNA]</scope>
    <source>
        <strain evidence="3 4">KNDSS-Mac4</strain>
    </source>
</reference>
<evidence type="ECO:0000313" key="4">
    <source>
        <dbReference type="Proteomes" id="UP000215181"/>
    </source>
</evidence>
<evidence type="ECO:0000256" key="1">
    <source>
        <dbReference type="ARBA" id="ARBA00022729"/>
    </source>
</evidence>
<dbReference type="SUPFAM" id="SSF53474">
    <property type="entry name" value="alpha/beta-Hydrolases"/>
    <property type="match status" value="1"/>
</dbReference>
<organism evidence="3 4">
    <name type="scientific">Thauera propionica</name>
    <dbReference type="NCBI Taxonomy" id="2019431"/>
    <lineage>
        <taxon>Bacteria</taxon>
        <taxon>Pseudomonadati</taxon>
        <taxon>Pseudomonadota</taxon>
        <taxon>Betaproteobacteria</taxon>
        <taxon>Rhodocyclales</taxon>
        <taxon>Zoogloeaceae</taxon>
        <taxon>Thauera</taxon>
    </lineage>
</organism>
<proteinExistence type="predicted"/>
<dbReference type="InterPro" id="IPR029058">
    <property type="entry name" value="AB_hydrolase_fold"/>
</dbReference>
<dbReference type="InterPro" id="IPR010126">
    <property type="entry name" value="Esterase_phb"/>
</dbReference>
<dbReference type="OrthoDB" id="9767239at2"/>
<name>A0A235F3V5_9RHOO</name>
<dbReference type="Gene3D" id="3.40.50.1820">
    <property type="entry name" value="alpha/beta hydrolase"/>
    <property type="match status" value="1"/>
</dbReference>
<keyword evidence="2" id="KW-0378">Hydrolase</keyword>
<dbReference type="InterPro" id="IPR050955">
    <property type="entry name" value="Plant_Biomass_Hydrol_Est"/>
</dbReference>
<dbReference type="GO" id="GO:0005576">
    <property type="term" value="C:extracellular region"/>
    <property type="evidence" value="ECO:0007669"/>
    <property type="project" value="InterPro"/>
</dbReference>
<dbReference type="GO" id="GO:0016787">
    <property type="term" value="F:hydrolase activity"/>
    <property type="evidence" value="ECO:0007669"/>
    <property type="project" value="UniProtKB-KW"/>
</dbReference>
<evidence type="ECO:0000313" key="3">
    <source>
        <dbReference type="EMBL" id="OYD55355.1"/>
    </source>
</evidence>
<dbReference type="PANTHER" id="PTHR43037">
    <property type="entry name" value="UNNAMED PRODUCT-RELATED"/>
    <property type="match status" value="1"/>
</dbReference>
<protein>
    <submittedName>
        <fullName evidence="3">Phospholipase</fullName>
    </submittedName>
</protein>
<dbReference type="EMBL" id="NOIH01000003">
    <property type="protein sequence ID" value="OYD55355.1"/>
    <property type="molecule type" value="Genomic_DNA"/>
</dbReference>
<accession>A0A235F3V5</accession>
<keyword evidence="4" id="KW-1185">Reference proteome</keyword>
<evidence type="ECO:0000256" key="2">
    <source>
        <dbReference type="ARBA" id="ARBA00022801"/>
    </source>
</evidence>
<gene>
    <name evidence="3" type="ORF">CGK74_03960</name>
</gene>